<dbReference type="SFLD" id="SFLDG00358">
    <property type="entry name" value="Main_(cytGST)"/>
    <property type="match status" value="1"/>
</dbReference>
<comment type="similarity">
    <text evidence="1">Belongs to the GST superfamily.</text>
</comment>
<dbReference type="AlphaFoldDB" id="A0A2J6PN53"/>
<dbReference type="OrthoDB" id="2309723at2759"/>
<dbReference type="InterPro" id="IPR004045">
    <property type="entry name" value="Glutathione_S-Trfase_N"/>
</dbReference>
<dbReference type="InterPro" id="IPR004046">
    <property type="entry name" value="GST_C"/>
</dbReference>
<gene>
    <name evidence="4" type="ORF">NA56DRAFT_608903</name>
</gene>
<dbReference type="PROSITE" id="PS50404">
    <property type="entry name" value="GST_NTER"/>
    <property type="match status" value="1"/>
</dbReference>
<dbReference type="Pfam" id="PF00043">
    <property type="entry name" value="GST_C"/>
    <property type="match status" value="1"/>
</dbReference>
<evidence type="ECO:0000259" key="3">
    <source>
        <dbReference type="PROSITE" id="PS50405"/>
    </source>
</evidence>
<organism evidence="4 5">
    <name type="scientific">Hyaloscypha hepaticicola</name>
    <dbReference type="NCBI Taxonomy" id="2082293"/>
    <lineage>
        <taxon>Eukaryota</taxon>
        <taxon>Fungi</taxon>
        <taxon>Dikarya</taxon>
        <taxon>Ascomycota</taxon>
        <taxon>Pezizomycotina</taxon>
        <taxon>Leotiomycetes</taxon>
        <taxon>Helotiales</taxon>
        <taxon>Hyaloscyphaceae</taxon>
        <taxon>Hyaloscypha</taxon>
    </lineage>
</organism>
<feature type="domain" description="GST N-terminal" evidence="2">
    <location>
        <begin position="1"/>
        <end position="80"/>
    </location>
</feature>
<sequence>MPLTVHHLQVSQSERIVLLCEELQIPYNLVLHQRAPIFSPQSIKALHPLGQAPVIQDGNLTLAESAACAEYIIHIYGNGRLALPPSHKNYANYLYWFHFANGTLQPHVLTMLQISHLDKDMSGPAGVRSTERFAKMLEFVDSRLKENTWLAGEEFTAADIMTVFTFTTMRSFYPYDLSGYAGILGYLERVVKREGYRKARAKGDPELELMIEGKPPKTFIEKLKAGGKL</sequence>
<dbReference type="PROSITE" id="PS50405">
    <property type="entry name" value="GST_CTER"/>
    <property type="match status" value="1"/>
</dbReference>
<dbReference type="Gene3D" id="1.20.1050.10">
    <property type="match status" value="1"/>
</dbReference>
<dbReference type="SFLD" id="SFLDG01150">
    <property type="entry name" value="Main.1:_Beta-like"/>
    <property type="match status" value="1"/>
</dbReference>
<dbReference type="Proteomes" id="UP000235672">
    <property type="component" value="Unassembled WGS sequence"/>
</dbReference>
<dbReference type="PANTHER" id="PTHR44051:SF9">
    <property type="entry name" value="GLUTATHIONE S-TRANSFERASE 1"/>
    <property type="match status" value="1"/>
</dbReference>
<evidence type="ECO:0000259" key="2">
    <source>
        <dbReference type="PROSITE" id="PS50404"/>
    </source>
</evidence>
<dbReference type="CDD" id="cd03046">
    <property type="entry name" value="GST_N_GTT1_like"/>
    <property type="match status" value="1"/>
</dbReference>
<feature type="domain" description="GST C-terminal" evidence="3">
    <location>
        <begin position="86"/>
        <end position="209"/>
    </location>
</feature>
<evidence type="ECO:0000256" key="1">
    <source>
        <dbReference type="ARBA" id="ARBA00007409"/>
    </source>
</evidence>
<evidence type="ECO:0000313" key="5">
    <source>
        <dbReference type="Proteomes" id="UP000235672"/>
    </source>
</evidence>
<dbReference type="Gene3D" id="3.40.30.10">
    <property type="entry name" value="Glutaredoxin"/>
    <property type="match status" value="1"/>
</dbReference>
<dbReference type="SUPFAM" id="SSF47616">
    <property type="entry name" value="GST C-terminal domain-like"/>
    <property type="match status" value="1"/>
</dbReference>
<dbReference type="SFLD" id="SFLDS00019">
    <property type="entry name" value="Glutathione_Transferase_(cytos"/>
    <property type="match status" value="1"/>
</dbReference>
<evidence type="ECO:0000313" key="4">
    <source>
        <dbReference type="EMBL" id="PMD15455.1"/>
    </source>
</evidence>
<keyword evidence="4" id="KW-0808">Transferase</keyword>
<dbReference type="EMBL" id="KZ613513">
    <property type="protein sequence ID" value="PMD15455.1"/>
    <property type="molecule type" value="Genomic_DNA"/>
</dbReference>
<dbReference type="PANTHER" id="PTHR44051">
    <property type="entry name" value="GLUTATHIONE S-TRANSFERASE-RELATED"/>
    <property type="match status" value="1"/>
</dbReference>
<dbReference type="InterPro" id="IPR040079">
    <property type="entry name" value="Glutathione_S-Trfase"/>
</dbReference>
<dbReference type="InterPro" id="IPR036249">
    <property type="entry name" value="Thioredoxin-like_sf"/>
</dbReference>
<name>A0A2J6PN53_9HELO</name>
<dbReference type="SUPFAM" id="SSF52833">
    <property type="entry name" value="Thioredoxin-like"/>
    <property type="match status" value="1"/>
</dbReference>
<dbReference type="STRING" id="1745343.A0A2J6PN53"/>
<dbReference type="GO" id="GO:0016740">
    <property type="term" value="F:transferase activity"/>
    <property type="evidence" value="ECO:0007669"/>
    <property type="project" value="UniProtKB-KW"/>
</dbReference>
<keyword evidence="5" id="KW-1185">Reference proteome</keyword>
<reference evidence="4 5" key="1">
    <citation type="submission" date="2016-05" db="EMBL/GenBank/DDBJ databases">
        <title>A degradative enzymes factory behind the ericoid mycorrhizal symbiosis.</title>
        <authorList>
            <consortium name="DOE Joint Genome Institute"/>
            <person name="Martino E."/>
            <person name="Morin E."/>
            <person name="Grelet G."/>
            <person name="Kuo A."/>
            <person name="Kohler A."/>
            <person name="Daghino S."/>
            <person name="Barry K."/>
            <person name="Choi C."/>
            <person name="Cichocki N."/>
            <person name="Clum A."/>
            <person name="Copeland A."/>
            <person name="Hainaut M."/>
            <person name="Haridas S."/>
            <person name="Labutti K."/>
            <person name="Lindquist E."/>
            <person name="Lipzen A."/>
            <person name="Khouja H.-R."/>
            <person name="Murat C."/>
            <person name="Ohm R."/>
            <person name="Olson A."/>
            <person name="Spatafora J."/>
            <person name="Veneault-Fourrey C."/>
            <person name="Henrissat B."/>
            <person name="Grigoriev I."/>
            <person name="Martin F."/>
            <person name="Perotto S."/>
        </authorList>
    </citation>
    <scope>NUCLEOTIDE SEQUENCE [LARGE SCALE GENOMIC DNA]</scope>
    <source>
        <strain evidence="4 5">UAMH 7357</strain>
    </source>
</reference>
<dbReference type="InterPro" id="IPR010987">
    <property type="entry name" value="Glutathione-S-Trfase_C-like"/>
</dbReference>
<proteinExistence type="inferred from homology"/>
<accession>A0A2J6PN53</accession>
<dbReference type="InterPro" id="IPR036282">
    <property type="entry name" value="Glutathione-S-Trfase_C_sf"/>
</dbReference>
<protein>
    <submittedName>
        <fullName evidence="4">Glutathione S-transferase</fullName>
    </submittedName>
</protein>
<dbReference type="Pfam" id="PF13409">
    <property type="entry name" value="GST_N_2"/>
    <property type="match status" value="1"/>
</dbReference>